<keyword evidence="2 3" id="KW-0040">ANK repeat</keyword>
<feature type="repeat" description="ANK" evidence="3">
    <location>
        <begin position="62"/>
        <end position="88"/>
    </location>
</feature>
<dbReference type="SMART" id="SM00248">
    <property type="entry name" value="ANK"/>
    <property type="match status" value="2"/>
</dbReference>
<dbReference type="AlphaFoldDB" id="A0A9P9J901"/>
<dbReference type="PROSITE" id="PS50088">
    <property type="entry name" value="ANK_REPEAT"/>
    <property type="match status" value="2"/>
</dbReference>
<dbReference type="OrthoDB" id="194358at2759"/>
<dbReference type="Pfam" id="PF12796">
    <property type="entry name" value="Ank_2"/>
    <property type="match status" value="1"/>
</dbReference>
<keyword evidence="1" id="KW-0677">Repeat</keyword>
<dbReference type="PROSITE" id="PS50297">
    <property type="entry name" value="ANK_REP_REGION"/>
    <property type="match status" value="2"/>
</dbReference>
<dbReference type="InterPro" id="IPR002110">
    <property type="entry name" value="Ankyrin_rpt"/>
</dbReference>
<comment type="caution">
    <text evidence="4">The sequence shown here is derived from an EMBL/GenBank/DDBJ whole genome shotgun (WGS) entry which is preliminary data.</text>
</comment>
<dbReference type="PANTHER" id="PTHR24198">
    <property type="entry name" value="ANKYRIN REPEAT AND PROTEIN KINASE DOMAIN-CONTAINING PROTEIN"/>
    <property type="match status" value="1"/>
</dbReference>
<dbReference type="InterPro" id="IPR036770">
    <property type="entry name" value="Ankyrin_rpt-contain_sf"/>
</dbReference>
<dbReference type="EMBL" id="JAGMUU010000008">
    <property type="protein sequence ID" value="KAH7146718.1"/>
    <property type="molecule type" value="Genomic_DNA"/>
</dbReference>
<name>A0A9P9J901_9HYPO</name>
<evidence type="ECO:0000313" key="5">
    <source>
        <dbReference type="Proteomes" id="UP000717696"/>
    </source>
</evidence>
<dbReference type="Proteomes" id="UP000717696">
    <property type="component" value="Unassembled WGS sequence"/>
</dbReference>
<evidence type="ECO:0000256" key="3">
    <source>
        <dbReference type="PROSITE-ProRule" id="PRU00023"/>
    </source>
</evidence>
<dbReference type="Gene3D" id="1.25.40.20">
    <property type="entry name" value="Ankyrin repeat-containing domain"/>
    <property type="match status" value="1"/>
</dbReference>
<gene>
    <name evidence="4" type="ORF">B0J13DRAFT_664255</name>
</gene>
<sequence length="105" mass="10827">MLASRGHGKAIHILLDAANVEGDPRDLFGKTPLSDAASAGHATVAKTLLDTGRVCVNSGDIDGATPLSRAFQNGHQEVVKLLRDNGASNIKPQLPSVGTVLTMAS</sequence>
<evidence type="ECO:0000256" key="2">
    <source>
        <dbReference type="ARBA" id="ARBA00023043"/>
    </source>
</evidence>
<keyword evidence="5" id="KW-1185">Reference proteome</keyword>
<accession>A0A9P9J901</accession>
<evidence type="ECO:0000256" key="1">
    <source>
        <dbReference type="ARBA" id="ARBA00022737"/>
    </source>
</evidence>
<organism evidence="4 5">
    <name type="scientific">Dactylonectria estremocensis</name>
    <dbReference type="NCBI Taxonomy" id="1079267"/>
    <lineage>
        <taxon>Eukaryota</taxon>
        <taxon>Fungi</taxon>
        <taxon>Dikarya</taxon>
        <taxon>Ascomycota</taxon>
        <taxon>Pezizomycotina</taxon>
        <taxon>Sordariomycetes</taxon>
        <taxon>Hypocreomycetidae</taxon>
        <taxon>Hypocreales</taxon>
        <taxon>Nectriaceae</taxon>
        <taxon>Dactylonectria</taxon>
    </lineage>
</organism>
<dbReference type="SUPFAM" id="SSF48403">
    <property type="entry name" value="Ankyrin repeat"/>
    <property type="match status" value="1"/>
</dbReference>
<reference evidence="4" key="1">
    <citation type="journal article" date="2021" name="Nat. Commun.">
        <title>Genetic determinants of endophytism in the Arabidopsis root mycobiome.</title>
        <authorList>
            <person name="Mesny F."/>
            <person name="Miyauchi S."/>
            <person name="Thiergart T."/>
            <person name="Pickel B."/>
            <person name="Atanasova L."/>
            <person name="Karlsson M."/>
            <person name="Huettel B."/>
            <person name="Barry K.W."/>
            <person name="Haridas S."/>
            <person name="Chen C."/>
            <person name="Bauer D."/>
            <person name="Andreopoulos W."/>
            <person name="Pangilinan J."/>
            <person name="LaButti K."/>
            <person name="Riley R."/>
            <person name="Lipzen A."/>
            <person name="Clum A."/>
            <person name="Drula E."/>
            <person name="Henrissat B."/>
            <person name="Kohler A."/>
            <person name="Grigoriev I.V."/>
            <person name="Martin F.M."/>
            <person name="Hacquard S."/>
        </authorList>
    </citation>
    <scope>NUCLEOTIDE SEQUENCE</scope>
    <source>
        <strain evidence="4">MPI-CAGE-AT-0021</strain>
    </source>
</reference>
<protein>
    <submittedName>
        <fullName evidence="4">Ankyrin repeat protein</fullName>
    </submittedName>
</protein>
<evidence type="ECO:0000313" key="4">
    <source>
        <dbReference type="EMBL" id="KAH7146718.1"/>
    </source>
</evidence>
<dbReference type="PANTHER" id="PTHR24198:SF165">
    <property type="entry name" value="ANKYRIN REPEAT-CONTAINING PROTEIN-RELATED"/>
    <property type="match status" value="1"/>
</dbReference>
<feature type="repeat" description="ANK" evidence="3">
    <location>
        <begin position="28"/>
        <end position="52"/>
    </location>
</feature>
<proteinExistence type="predicted"/>